<dbReference type="GO" id="GO:0008137">
    <property type="term" value="F:NADH dehydrogenase (ubiquinone) activity"/>
    <property type="evidence" value="ECO:0007669"/>
    <property type="project" value="InterPro"/>
</dbReference>
<dbReference type="Pfam" id="PF10588">
    <property type="entry name" value="NADH-G_4Fe-4S_3"/>
    <property type="match status" value="1"/>
</dbReference>
<evidence type="ECO:0000256" key="7">
    <source>
        <dbReference type="ARBA" id="ARBA00023014"/>
    </source>
</evidence>
<evidence type="ECO:0000313" key="16">
    <source>
        <dbReference type="EMBL" id="OTA32490.1"/>
    </source>
</evidence>
<dbReference type="InterPro" id="IPR001041">
    <property type="entry name" value="2Fe-2S_ferredoxin-type"/>
</dbReference>
<evidence type="ECO:0000256" key="9">
    <source>
        <dbReference type="ARBA" id="ARBA00034078"/>
    </source>
</evidence>
<dbReference type="Pfam" id="PF00384">
    <property type="entry name" value="Molybdopterin"/>
    <property type="match status" value="1"/>
</dbReference>
<dbReference type="InterPro" id="IPR036010">
    <property type="entry name" value="2Fe-2S_ferredoxin-like_sf"/>
</dbReference>
<dbReference type="EMBL" id="MUNK01000093">
    <property type="protein sequence ID" value="OTA32490.1"/>
    <property type="molecule type" value="Genomic_DNA"/>
</dbReference>
<dbReference type="SUPFAM" id="SSF53706">
    <property type="entry name" value="Formate dehydrogenase/DMSO reductase, domains 1-3"/>
    <property type="match status" value="1"/>
</dbReference>
<keyword evidence="17" id="KW-1185">Reference proteome</keyword>
<dbReference type="GO" id="GO:0051539">
    <property type="term" value="F:4 iron, 4 sulfur cluster binding"/>
    <property type="evidence" value="ECO:0007669"/>
    <property type="project" value="UniProtKB-KW"/>
</dbReference>
<gene>
    <name evidence="16" type="ORF">BTJ68_06281</name>
</gene>
<dbReference type="CDD" id="cd00207">
    <property type="entry name" value="fer2"/>
    <property type="match status" value="1"/>
</dbReference>
<dbReference type="CDD" id="cd02773">
    <property type="entry name" value="MopB_Res-Cmplx1_Nad11"/>
    <property type="match status" value="1"/>
</dbReference>
<dbReference type="VEuPathDB" id="FungiDB:BTJ68_06281"/>
<dbReference type="NCBIfam" id="TIGR01973">
    <property type="entry name" value="NuoG"/>
    <property type="match status" value="1"/>
</dbReference>
<dbReference type="PROSITE" id="PS51669">
    <property type="entry name" value="4FE4S_MOW_BIS_MGD"/>
    <property type="match status" value="1"/>
</dbReference>
<evidence type="ECO:0000259" key="14">
    <source>
        <dbReference type="PROSITE" id="PS51669"/>
    </source>
</evidence>
<dbReference type="GO" id="GO:0016020">
    <property type="term" value="C:membrane"/>
    <property type="evidence" value="ECO:0007669"/>
    <property type="project" value="InterPro"/>
</dbReference>
<dbReference type="Gene3D" id="3.30.70.20">
    <property type="match status" value="1"/>
</dbReference>
<keyword evidence="6" id="KW-0408">Iron</keyword>
<evidence type="ECO:0000259" key="15">
    <source>
        <dbReference type="PROSITE" id="PS51839"/>
    </source>
</evidence>
<dbReference type="Gene3D" id="3.40.50.740">
    <property type="match status" value="1"/>
</dbReference>
<evidence type="ECO:0000259" key="13">
    <source>
        <dbReference type="PROSITE" id="PS51085"/>
    </source>
</evidence>
<feature type="region of interest" description="Disordered" evidence="12">
    <location>
        <begin position="718"/>
        <end position="748"/>
    </location>
</feature>
<dbReference type="InterPro" id="IPR010228">
    <property type="entry name" value="NADH_UbQ_OxRdtase_Gsu"/>
</dbReference>
<evidence type="ECO:0000256" key="11">
    <source>
        <dbReference type="RuleBase" id="RU004523"/>
    </source>
</evidence>
<dbReference type="PANTHER" id="PTHR43105">
    <property type="entry name" value="RESPIRATORY NITRATE REDUCTASE"/>
    <property type="match status" value="1"/>
</dbReference>
<evidence type="ECO:0000256" key="3">
    <source>
        <dbReference type="ARBA" id="ARBA00022485"/>
    </source>
</evidence>
<dbReference type="InterPro" id="IPR006656">
    <property type="entry name" value="Mopterin_OxRdtase"/>
</dbReference>
<evidence type="ECO:0000256" key="8">
    <source>
        <dbReference type="ARBA" id="ARBA00023027"/>
    </source>
</evidence>
<dbReference type="GO" id="GO:0016651">
    <property type="term" value="F:oxidoreductase activity, acting on NAD(P)H"/>
    <property type="evidence" value="ECO:0007669"/>
    <property type="project" value="InterPro"/>
</dbReference>
<dbReference type="PROSITE" id="PS51839">
    <property type="entry name" value="4FE4S_HC3"/>
    <property type="match status" value="1"/>
</dbReference>
<dbReference type="Pfam" id="PF22117">
    <property type="entry name" value="Fer4_Nqo3"/>
    <property type="match status" value="1"/>
</dbReference>
<dbReference type="InterPro" id="IPR054351">
    <property type="entry name" value="NADH_UbQ_OxRdtase_ferredoxin"/>
</dbReference>
<evidence type="ECO:0000256" key="10">
    <source>
        <dbReference type="ARBA" id="ARBA00070722"/>
    </source>
</evidence>
<dbReference type="Pfam" id="PF09326">
    <property type="entry name" value="NADH_dhqG_C"/>
    <property type="match status" value="1"/>
</dbReference>
<evidence type="ECO:0000256" key="5">
    <source>
        <dbReference type="ARBA" id="ARBA00022967"/>
    </source>
</evidence>
<keyword evidence="4" id="KW-0479">Metal-binding</keyword>
<dbReference type="InterPro" id="IPR050123">
    <property type="entry name" value="Prok_molybdopt-oxidoreductase"/>
</dbReference>
<keyword evidence="5" id="KW-1278">Translocase</keyword>
<dbReference type="PROSITE" id="PS00641">
    <property type="entry name" value="COMPLEX1_75K_1"/>
    <property type="match status" value="1"/>
</dbReference>
<dbReference type="SUPFAM" id="SSF54292">
    <property type="entry name" value="2Fe-2S ferredoxin-like"/>
    <property type="match status" value="1"/>
</dbReference>
<keyword evidence="16" id="KW-0830">Ubiquinone</keyword>
<reference evidence="16 17" key="1">
    <citation type="submission" date="2017-01" db="EMBL/GenBank/DDBJ databases">
        <title>The recent genome duplication of the halophilic yeast Hortaea werneckii: insights from long-read sequencing.</title>
        <authorList>
            <person name="Sinha S."/>
            <person name="Flibotte S."/>
            <person name="Neira M."/>
            <person name="Lenassi M."/>
            <person name="Gostincar C."/>
            <person name="Stajich J.E."/>
            <person name="Nislow C.E."/>
        </authorList>
    </citation>
    <scope>NUCLEOTIDE SEQUENCE [LARGE SCALE GENOMIC DNA]</scope>
    <source>
        <strain evidence="16 17">EXF-2000</strain>
    </source>
</reference>
<dbReference type="InParanoid" id="A0A1Z5T912"/>
<evidence type="ECO:0000256" key="4">
    <source>
        <dbReference type="ARBA" id="ARBA00022723"/>
    </source>
</evidence>
<sequence>MMRQQVLRSLRRTQPLARANAARGFASSVRRPAEVELTIDDKKVSVEAGSALIQACEKAGATIPRYCYHEKLMIAGNCRMCLVEVERAPKPVASCAWPVQPGMVVKTDSPLTHKAREGVMEFLLANHPLDCPICDQGGECDLQDQSMRYGADRGRFHELEGKRAVEDKNIGPLVKTSMNRCIHCTRCVRFANDVAGAPELGSTGRGNSLEIGTYLETALDTELSGNVIDLCPVGALTSKPYAFRARPWELYHTETVDVLDGLGSNIRVDARGLQVMRILPRLNDDINEEWINDKSRFAADGLSNQRLTTPLVRRDDQFQPATWEQVLVEISEKHKELQPKGDEFKFVAGHLADTEALVAAKDLANQLGSENLALDQPQGSSPIAHGVDVRSNYAFNSKITGVEEADYILLVGTNPRWEAALLNARIRKQWLRSDLEVGLVGEDFESTFEYEKLGSNANDLKSVLSGEFGKKLSQAERPMIIVGSGAVEHEDAKSIYETVGNFVEKNKTNFQTEEWNGYNVLQRAASRTGAYEIGWSVHNPETAKVTPKMMWLLGADEITAEDIPKDAFVIYQGHHGDRGAQLADVVLPGAAYTEKSSTYVNTEGRVQLSRAATSIYGAARDDWKILRAVSEALGQPLPYDDVEMLRDRMEEISPALRRYDVVEPASLPQLSKVQLVEANKGSQVGGTAFKPVIENFFFTDSISRSSPTMARCSAAKAQKNPKTNFMAPGYPDPQVNYGPTEGQLTASA</sequence>
<dbReference type="FunFam" id="3.30.70.20:FF:000002">
    <property type="entry name" value="NADH-ubiquinone oxidoreductase 75 kDa subunit"/>
    <property type="match status" value="1"/>
</dbReference>
<comment type="cofactor">
    <cofactor evidence="9">
        <name>[2Fe-2S] cluster</name>
        <dbReference type="ChEBI" id="CHEBI:190135"/>
    </cofactor>
</comment>
<dbReference type="InterPro" id="IPR019574">
    <property type="entry name" value="NADH_UbQ_OxRdtase_Gsu_4Fe4S-bd"/>
</dbReference>
<keyword evidence="7" id="KW-0411">Iron-sulfur</keyword>
<dbReference type="FunFam" id="3.30.200.210:FF:000002">
    <property type="entry name" value="NADH-ubiquinone oxidoreductase 75 kDa subunit"/>
    <property type="match status" value="1"/>
</dbReference>
<feature type="domain" description="4Fe-4S His(Cys)3-ligated-type" evidence="15">
    <location>
        <begin position="111"/>
        <end position="150"/>
    </location>
</feature>
<dbReference type="FunFam" id="3.40.50.740:FF:000033">
    <property type="entry name" value="NUAM protein"/>
    <property type="match status" value="1"/>
</dbReference>
<keyword evidence="8" id="KW-0520">NAD</keyword>
<dbReference type="PROSITE" id="PS51085">
    <property type="entry name" value="2FE2S_FER_2"/>
    <property type="match status" value="1"/>
</dbReference>
<dbReference type="PROSITE" id="PS00643">
    <property type="entry name" value="COMPLEX1_75K_3"/>
    <property type="match status" value="1"/>
</dbReference>
<dbReference type="SUPFAM" id="SSF54862">
    <property type="entry name" value="4Fe-4S ferredoxins"/>
    <property type="match status" value="1"/>
</dbReference>
<organism evidence="16 17">
    <name type="scientific">Hortaea werneckii EXF-2000</name>
    <dbReference type="NCBI Taxonomy" id="1157616"/>
    <lineage>
        <taxon>Eukaryota</taxon>
        <taxon>Fungi</taxon>
        <taxon>Dikarya</taxon>
        <taxon>Ascomycota</taxon>
        <taxon>Pezizomycotina</taxon>
        <taxon>Dothideomycetes</taxon>
        <taxon>Dothideomycetidae</taxon>
        <taxon>Mycosphaerellales</taxon>
        <taxon>Teratosphaeriaceae</taxon>
        <taxon>Hortaea</taxon>
    </lineage>
</organism>
<evidence type="ECO:0000313" key="17">
    <source>
        <dbReference type="Proteomes" id="UP000194280"/>
    </source>
</evidence>
<dbReference type="InterPro" id="IPR015405">
    <property type="entry name" value="NDUFS1-like_C"/>
</dbReference>
<comment type="cofactor">
    <cofactor evidence="1">
        <name>[4Fe-4S] cluster</name>
        <dbReference type="ChEBI" id="CHEBI:49883"/>
    </cofactor>
</comment>
<evidence type="ECO:0000256" key="12">
    <source>
        <dbReference type="SAM" id="MobiDB-lite"/>
    </source>
</evidence>
<dbReference type="InterPro" id="IPR000283">
    <property type="entry name" value="NADH_UbQ_OxRdtase_75kDa_su_CS"/>
</dbReference>
<comment type="similarity">
    <text evidence="2 11">Belongs to the complex I 75 kDa subunit family.</text>
</comment>
<dbReference type="OrthoDB" id="10249365at2759"/>
<evidence type="ECO:0000256" key="6">
    <source>
        <dbReference type="ARBA" id="ARBA00023004"/>
    </source>
</evidence>
<dbReference type="PANTHER" id="PTHR43105:SF13">
    <property type="entry name" value="NADH-UBIQUINONE OXIDOREDUCTASE 75 KDA SUBUNIT, MITOCHONDRIAL"/>
    <property type="match status" value="1"/>
</dbReference>
<comment type="caution">
    <text evidence="16">The sequence shown here is derived from an EMBL/GenBank/DDBJ whole genome shotgun (WGS) entry which is preliminary data.</text>
</comment>
<dbReference type="InterPro" id="IPR006963">
    <property type="entry name" value="Mopterin_OxRdtase_4Fe-4S_dom"/>
</dbReference>
<dbReference type="GO" id="GO:0046872">
    <property type="term" value="F:metal ion binding"/>
    <property type="evidence" value="ECO:0007669"/>
    <property type="project" value="UniProtKB-KW"/>
</dbReference>
<dbReference type="AlphaFoldDB" id="A0A1Z5T912"/>
<evidence type="ECO:0000256" key="1">
    <source>
        <dbReference type="ARBA" id="ARBA00001966"/>
    </source>
</evidence>
<name>A0A1Z5T912_HORWE</name>
<dbReference type="Gene3D" id="3.30.200.210">
    <property type="match status" value="1"/>
</dbReference>
<dbReference type="Gene3D" id="3.10.20.740">
    <property type="match status" value="1"/>
</dbReference>
<dbReference type="SMART" id="SM00929">
    <property type="entry name" value="NADH-G_4Fe-4S_3"/>
    <property type="match status" value="1"/>
</dbReference>
<accession>A0A1Z5T912</accession>
<dbReference type="STRING" id="1157616.A0A1Z5T912"/>
<dbReference type="GO" id="GO:0042773">
    <property type="term" value="P:ATP synthesis coupled electron transport"/>
    <property type="evidence" value="ECO:0007669"/>
    <property type="project" value="InterPro"/>
</dbReference>
<feature type="domain" description="2Fe-2S ferredoxin-type" evidence="13">
    <location>
        <begin position="33"/>
        <end position="111"/>
    </location>
</feature>
<dbReference type="Pfam" id="PF13510">
    <property type="entry name" value="Fer2_4"/>
    <property type="match status" value="1"/>
</dbReference>
<evidence type="ECO:0000256" key="2">
    <source>
        <dbReference type="ARBA" id="ARBA00005404"/>
    </source>
</evidence>
<keyword evidence="3" id="KW-0004">4Fe-4S</keyword>
<feature type="domain" description="4Fe-4S Mo/W bis-MGD-type" evidence="14">
    <location>
        <begin position="250"/>
        <end position="306"/>
    </location>
</feature>
<proteinExistence type="inferred from homology"/>
<dbReference type="PROSITE" id="PS00642">
    <property type="entry name" value="COMPLEX1_75K_2"/>
    <property type="match status" value="1"/>
</dbReference>
<protein>
    <recommendedName>
        <fullName evidence="10">NADH-ubiquinone oxidoreductase 78 kDa subunit, mitochondrial</fullName>
    </recommendedName>
</protein>
<dbReference type="FunFam" id="3.10.20.740:FF:000001">
    <property type="entry name" value="NADH-quinone oxidoreductase subunit G"/>
    <property type="match status" value="1"/>
</dbReference>
<dbReference type="Proteomes" id="UP000194280">
    <property type="component" value="Unassembled WGS sequence"/>
</dbReference>
<dbReference type="Pfam" id="PF22151">
    <property type="entry name" value="Fer4_NDSU1"/>
    <property type="match status" value="1"/>
</dbReference>